<proteinExistence type="predicted"/>
<organism evidence="1">
    <name type="scientific">Rhizophora mucronata</name>
    <name type="common">Asiatic mangrove</name>
    <dbReference type="NCBI Taxonomy" id="61149"/>
    <lineage>
        <taxon>Eukaryota</taxon>
        <taxon>Viridiplantae</taxon>
        <taxon>Streptophyta</taxon>
        <taxon>Embryophyta</taxon>
        <taxon>Tracheophyta</taxon>
        <taxon>Spermatophyta</taxon>
        <taxon>Magnoliopsida</taxon>
        <taxon>eudicotyledons</taxon>
        <taxon>Gunneridae</taxon>
        <taxon>Pentapetalae</taxon>
        <taxon>rosids</taxon>
        <taxon>fabids</taxon>
        <taxon>Malpighiales</taxon>
        <taxon>Rhizophoraceae</taxon>
        <taxon>Rhizophora</taxon>
    </lineage>
</organism>
<accession>A0A2P2N281</accession>
<evidence type="ECO:0000313" key="1">
    <source>
        <dbReference type="EMBL" id="MBX36575.1"/>
    </source>
</evidence>
<dbReference type="EMBL" id="GGEC01056091">
    <property type="protein sequence ID" value="MBX36575.1"/>
    <property type="molecule type" value="Transcribed_RNA"/>
</dbReference>
<reference evidence="1" key="1">
    <citation type="submission" date="2018-02" db="EMBL/GenBank/DDBJ databases">
        <title>Rhizophora mucronata_Transcriptome.</title>
        <authorList>
            <person name="Meera S.P."/>
            <person name="Sreeshan A."/>
            <person name="Augustine A."/>
        </authorList>
    </citation>
    <scope>NUCLEOTIDE SEQUENCE</scope>
    <source>
        <tissue evidence="1">Leaf</tissue>
    </source>
</reference>
<sequence>MEQENSHQATKLNLSLEPRVGVNFVSQKYGVEFKKQTIARLKDKKTDGQGTE</sequence>
<protein>
    <submittedName>
        <fullName evidence="1">Uncharacterized protein</fullName>
    </submittedName>
</protein>
<name>A0A2P2N281_RHIMU</name>
<dbReference type="AlphaFoldDB" id="A0A2P2N281"/>